<dbReference type="Proteomes" id="UP000018861">
    <property type="component" value="Unassembled WGS sequence"/>
</dbReference>
<accession>W4PB47</accession>
<proteinExistence type="predicted"/>
<gene>
    <name evidence="2" type="ORF">JCM6292_3082</name>
</gene>
<organism evidence="2 3">
    <name type="scientific">Bacteroides pyogenes JCM 6292</name>
    <dbReference type="NCBI Taxonomy" id="1235809"/>
    <lineage>
        <taxon>Bacteria</taxon>
        <taxon>Pseudomonadati</taxon>
        <taxon>Bacteroidota</taxon>
        <taxon>Bacteroidia</taxon>
        <taxon>Bacteroidales</taxon>
        <taxon>Bacteroidaceae</taxon>
        <taxon>Bacteroides</taxon>
    </lineage>
</organism>
<dbReference type="AlphaFoldDB" id="W4PB47"/>
<comment type="caution">
    <text evidence="2">The sequence shown here is derived from an EMBL/GenBank/DDBJ whole genome shotgun (WGS) entry which is preliminary data.</text>
</comment>
<evidence type="ECO:0000313" key="3">
    <source>
        <dbReference type="Proteomes" id="UP000018861"/>
    </source>
</evidence>
<keyword evidence="2" id="KW-0675">Receptor</keyword>
<reference evidence="2 3" key="1">
    <citation type="journal article" date="2014" name="Genome Announc.">
        <title>Draft Genome Sequences of Three Strains of Bacteroides pyogenes Isolated from a Cat and Swine.</title>
        <authorList>
            <person name="Sakamoto M."/>
            <person name="Oshima K."/>
            <person name="Suda W."/>
            <person name="Kitamura K."/>
            <person name="Iida T."/>
            <person name="Hattori M."/>
            <person name="Ohkuma M."/>
        </authorList>
    </citation>
    <scope>NUCLEOTIDE SEQUENCE [LARGE SCALE GENOMIC DNA]</scope>
    <source>
        <strain evidence="2 3">JCM 6292</strain>
    </source>
</reference>
<feature type="region of interest" description="Disordered" evidence="1">
    <location>
        <begin position="61"/>
        <end position="83"/>
    </location>
</feature>
<protein>
    <submittedName>
        <fullName evidence="2">TonB-dependent receptor</fullName>
    </submittedName>
</protein>
<sequence length="83" mass="8828">MKKQQIVQNAKLRISYGIVGSQAIEPYSTLGLMSVAGSLFGGTSNYAAIGRKIWQPVMSHGKRPNSLISGWTSPSSTTALSSQ</sequence>
<feature type="compositionally biased region" description="Polar residues" evidence="1">
    <location>
        <begin position="66"/>
        <end position="83"/>
    </location>
</feature>
<dbReference type="EMBL" id="BAIQ01000039">
    <property type="protein sequence ID" value="GAE16623.1"/>
    <property type="molecule type" value="Genomic_DNA"/>
</dbReference>
<evidence type="ECO:0000313" key="2">
    <source>
        <dbReference type="EMBL" id="GAE16623.1"/>
    </source>
</evidence>
<name>W4PB47_9BACE</name>
<evidence type="ECO:0000256" key="1">
    <source>
        <dbReference type="SAM" id="MobiDB-lite"/>
    </source>
</evidence>